<dbReference type="InterPro" id="IPR029068">
    <property type="entry name" value="Glyas_Bleomycin-R_OHBP_Dase"/>
</dbReference>
<evidence type="ECO:0000313" key="2">
    <source>
        <dbReference type="Proteomes" id="UP001596147"/>
    </source>
</evidence>
<name>A0ABW0LNA2_9BACI</name>
<dbReference type="Gene3D" id="3.10.180.10">
    <property type="entry name" value="2,3-Dihydroxybiphenyl 1,2-Dioxygenase, domain 1"/>
    <property type="match status" value="1"/>
</dbReference>
<gene>
    <name evidence="1" type="ORF">ACFPM4_14760</name>
</gene>
<evidence type="ECO:0000313" key="1">
    <source>
        <dbReference type="EMBL" id="MFC5465991.1"/>
    </source>
</evidence>
<comment type="caution">
    <text evidence="1">The sequence shown here is derived from an EMBL/GenBank/DDBJ whole genome shotgun (WGS) entry which is preliminary data.</text>
</comment>
<protein>
    <submittedName>
        <fullName evidence="1">VOC family protein</fullName>
    </submittedName>
</protein>
<reference evidence="2" key="1">
    <citation type="journal article" date="2019" name="Int. J. Syst. Evol. Microbiol.">
        <title>The Global Catalogue of Microorganisms (GCM) 10K type strain sequencing project: providing services to taxonomists for standard genome sequencing and annotation.</title>
        <authorList>
            <consortium name="The Broad Institute Genomics Platform"/>
            <consortium name="The Broad Institute Genome Sequencing Center for Infectious Disease"/>
            <person name="Wu L."/>
            <person name="Ma J."/>
        </authorList>
    </citation>
    <scope>NUCLEOTIDE SEQUENCE [LARGE SCALE GENOMIC DNA]</scope>
    <source>
        <strain evidence="2">CGMCC 1.12237</strain>
    </source>
</reference>
<proteinExistence type="predicted"/>
<dbReference type="RefSeq" id="WP_382353258.1">
    <property type="nucleotide sequence ID" value="NZ_JBHSMC010000020.1"/>
</dbReference>
<sequence>MFFEMTYQVRVTNIDEGHKWYQTFLQKEADFIPHDGFVEWEVVPGCWLQVAEGEPSSGSGPLRLAVKDLAAEKARLIDELKVEDFEIFSREEVPVKWCTFSDPWGNRIGLFEYIDKKEESIRIKKILKE</sequence>
<organism evidence="1 2">
    <name type="scientific">Lederbergia graminis</name>
    <dbReference type="NCBI Taxonomy" id="735518"/>
    <lineage>
        <taxon>Bacteria</taxon>
        <taxon>Bacillati</taxon>
        <taxon>Bacillota</taxon>
        <taxon>Bacilli</taxon>
        <taxon>Bacillales</taxon>
        <taxon>Bacillaceae</taxon>
        <taxon>Lederbergia</taxon>
    </lineage>
</organism>
<dbReference type="CDD" id="cd06587">
    <property type="entry name" value="VOC"/>
    <property type="match status" value="1"/>
</dbReference>
<accession>A0ABW0LNA2</accession>
<dbReference type="Proteomes" id="UP001596147">
    <property type="component" value="Unassembled WGS sequence"/>
</dbReference>
<keyword evidence="2" id="KW-1185">Reference proteome</keyword>
<dbReference type="EMBL" id="JBHSMC010000020">
    <property type="protein sequence ID" value="MFC5465991.1"/>
    <property type="molecule type" value="Genomic_DNA"/>
</dbReference>
<dbReference type="SUPFAM" id="SSF54593">
    <property type="entry name" value="Glyoxalase/Bleomycin resistance protein/Dihydroxybiphenyl dioxygenase"/>
    <property type="match status" value="1"/>
</dbReference>